<proteinExistence type="predicted"/>
<evidence type="ECO:0000313" key="2">
    <source>
        <dbReference type="Proteomes" id="UP000827872"/>
    </source>
</evidence>
<keyword evidence="2" id="KW-1185">Reference proteome</keyword>
<comment type="caution">
    <text evidence="1">The sequence shown here is derived from an EMBL/GenBank/DDBJ whole genome shotgun (WGS) entry which is preliminary data.</text>
</comment>
<reference evidence="1" key="1">
    <citation type="submission" date="2021-08" db="EMBL/GenBank/DDBJ databases">
        <title>The first chromosome-level gecko genome reveals the dynamic sex chromosomes of Neotropical dwarf geckos (Sphaerodactylidae: Sphaerodactylus).</title>
        <authorList>
            <person name="Pinto B.J."/>
            <person name="Keating S.E."/>
            <person name="Gamble T."/>
        </authorList>
    </citation>
    <scope>NUCLEOTIDE SEQUENCE</scope>
    <source>
        <strain evidence="1">TG3544</strain>
    </source>
</reference>
<accession>A0ACB8EPC6</accession>
<protein>
    <submittedName>
        <fullName evidence="1">Uncharacterized protein</fullName>
    </submittedName>
</protein>
<dbReference type="EMBL" id="CM037620">
    <property type="protein sequence ID" value="KAH7994491.1"/>
    <property type="molecule type" value="Genomic_DNA"/>
</dbReference>
<name>A0ACB8EPC6_9SAUR</name>
<dbReference type="Proteomes" id="UP000827872">
    <property type="component" value="Linkage Group LG07"/>
</dbReference>
<gene>
    <name evidence="1" type="ORF">K3G42_008344</name>
</gene>
<sequence>MQGAVSPRHGLPENTFAPNLTPIGRSQEKPPRTLEIPILEDTRQDGKNCQRWQAVKCFCGTLKTVRAKQNRLKSRTNRVKRDILCPRASTKEPVITSGRQP</sequence>
<organism evidence="1 2">
    <name type="scientific">Sphaerodactylus townsendi</name>
    <dbReference type="NCBI Taxonomy" id="933632"/>
    <lineage>
        <taxon>Eukaryota</taxon>
        <taxon>Metazoa</taxon>
        <taxon>Chordata</taxon>
        <taxon>Craniata</taxon>
        <taxon>Vertebrata</taxon>
        <taxon>Euteleostomi</taxon>
        <taxon>Lepidosauria</taxon>
        <taxon>Squamata</taxon>
        <taxon>Bifurcata</taxon>
        <taxon>Gekkota</taxon>
        <taxon>Sphaerodactylidae</taxon>
        <taxon>Sphaerodactylus</taxon>
    </lineage>
</organism>
<evidence type="ECO:0000313" key="1">
    <source>
        <dbReference type="EMBL" id="KAH7994491.1"/>
    </source>
</evidence>